<evidence type="ECO:0000313" key="8">
    <source>
        <dbReference type="Proteomes" id="UP001054945"/>
    </source>
</evidence>
<dbReference type="InterPro" id="IPR013087">
    <property type="entry name" value="Znf_C2H2_type"/>
</dbReference>
<feature type="domain" description="C2H2-type" evidence="6">
    <location>
        <begin position="166"/>
        <end position="194"/>
    </location>
</feature>
<reference evidence="7 8" key="1">
    <citation type="submission" date="2021-06" db="EMBL/GenBank/DDBJ databases">
        <title>Caerostris extrusa draft genome.</title>
        <authorList>
            <person name="Kono N."/>
            <person name="Arakawa K."/>
        </authorList>
    </citation>
    <scope>NUCLEOTIDE SEQUENCE [LARGE SCALE GENOMIC DNA]</scope>
</reference>
<name>A0AAV4T3U5_CAEEX</name>
<dbReference type="PROSITE" id="PS50157">
    <property type="entry name" value="ZINC_FINGER_C2H2_2"/>
    <property type="match status" value="2"/>
</dbReference>
<evidence type="ECO:0000256" key="1">
    <source>
        <dbReference type="ARBA" id="ARBA00022723"/>
    </source>
</evidence>
<dbReference type="InterPro" id="IPR036236">
    <property type="entry name" value="Znf_C2H2_sf"/>
</dbReference>
<evidence type="ECO:0000256" key="5">
    <source>
        <dbReference type="PROSITE-ProRule" id="PRU00042"/>
    </source>
</evidence>
<keyword evidence="3 5" id="KW-0863">Zinc-finger</keyword>
<evidence type="ECO:0000313" key="7">
    <source>
        <dbReference type="EMBL" id="GIY40207.1"/>
    </source>
</evidence>
<dbReference type="PROSITE" id="PS00028">
    <property type="entry name" value="ZINC_FINGER_C2H2_1"/>
    <property type="match status" value="1"/>
</dbReference>
<dbReference type="Proteomes" id="UP001054945">
    <property type="component" value="Unassembled WGS sequence"/>
</dbReference>
<keyword evidence="4" id="KW-0862">Zinc</keyword>
<keyword evidence="8" id="KW-1185">Reference proteome</keyword>
<dbReference type="EMBL" id="BPLR01010577">
    <property type="protein sequence ID" value="GIY40207.1"/>
    <property type="molecule type" value="Genomic_DNA"/>
</dbReference>
<dbReference type="GO" id="GO:0045944">
    <property type="term" value="P:positive regulation of transcription by RNA polymerase II"/>
    <property type="evidence" value="ECO:0007669"/>
    <property type="project" value="UniProtKB-ARBA"/>
</dbReference>
<dbReference type="GO" id="GO:0000981">
    <property type="term" value="F:DNA-binding transcription factor activity, RNA polymerase II-specific"/>
    <property type="evidence" value="ECO:0007669"/>
    <property type="project" value="TreeGrafter"/>
</dbReference>
<evidence type="ECO:0000256" key="3">
    <source>
        <dbReference type="ARBA" id="ARBA00022771"/>
    </source>
</evidence>
<evidence type="ECO:0000256" key="2">
    <source>
        <dbReference type="ARBA" id="ARBA00022737"/>
    </source>
</evidence>
<comment type="caution">
    <text evidence="7">The sequence shown here is derived from an EMBL/GenBank/DDBJ whole genome shotgun (WGS) entry which is preliminary data.</text>
</comment>
<proteinExistence type="predicted"/>
<protein>
    <recommendedName>
        <fullName evidence="6">C2H2-type domain-containing protein</fullName>
    </recommendedName>
</protein>
<sequence length="243" mass="27230">MIFSKRANSSKNLETPSEYAWKQLYKSGKDRKSFLQPIDHPEFRNCSPAVSRRYKCNFLDETYSRSSCLSKNVALIRPINRINVQNAIKALSTPTNCAITVTNILVIAHTHVKNAVNVLVTRAPCADTPAPILAKNHTHVGECGKCFSTNGQLLLHFRTHTGDKPYSCTECDKCFADCSNLRKHVRSTHTGDTPYFHVENAENVSFSILNWKRTSAPILEKDHMPVINAIKGILSILTSNTTR</sequence>
<dbReference type="GO" id="GO:0005634">
    <property type="term" value="C:nucleus"/>
    <property type="evidence" value="ECO:0007669"/>
    <property type="project" value="UniProtKB-ARBA"/>
</dbReference>
<dbReference type="FunFam" id="3.30.160.60:FF:001155">
    <property type="entry name" value="Zinc finger 30C"/>
    <property type="match status" value="1"/>
</dbReference>
<accession>A0AAV4T3U5</accession>
<keyword evidence="1" id="KW-0479">Metal-binding</keyword>
<dbReference type="AlphaFoldDB" id="A0AAV4T3U5"/>
<evidence type="ECO:0000259" key="6">
    <source>
        <dbReference type="PROSITE" id="PS50157"/>
    </source>
</evidence>
<dbReference type="Pfam" id="PF00096">
    <property type="entry name" value="zf-C2H2"/>
    <property type="match status" value="2"/>
</dbReference>
<dbReference type="Gene3D" id="3.30.160.60">
    <property type="entry name" value="Classic Zinc Finger"/>
    <property type="match status" value="2"/>
</dbReference>
<keyword evidence="2" id="KW-0677">Repeat</keyword>
<dbReference type="GO" id="GO:0008270">
    <property type="term" value="F:zinc ion binding"/>
    <property type="evidence" value="ECO:0007669"/>
    <property type="project" value="UniProtKB-KW"/>
</dbReference>
<dbReference type="PANTHER" id="PTHR19818:SF157">
    <property type="entry name" value="C2H2-TYPE DOMAIN-CONTAINING PROTEIN"/>
    <property type="match status" value="1"/>
</dbReference>
<dbReference type="SUPFAM" id="SSF57667">
    <property type="entry name" value="beta-beta-alpha zinc fingers"/>
    <property type="match status" value="1"/>
</dbReference>
<dbReference type="InterPro" id="IPR050329">
    <property type="entry name" value="GLI_C2H2-zinc-finger"/>
</dbReference>
<evidence type="ECO:0000256" key="4">
    <source>
        <dbReference type="ARBA" id="ARBA00022833"/>
    </source>
</evidence>
<dbReference type="SMART" id="SM00355">
    <property type="entry name" value="ZnF_C2H2"/>
    <property type="match status" value="2"/>
</dbReference>
<gene>
    <name evidence="7" type="ORF">CEXT_71741</name>
</gene>
<dbReference type="PANTHER" id="PTHR19818">
    <property type="entry name" value="ZINC FINGER PROTEIN ZIC AND GLI"/>
    <property type="match status" value="1"/>
</dbReference>
<feature type="domain" description="C2H2-type" evidence="6">
    <location>
        <begin position="138"/>
        <end position="165"/>
    </location>
</feature>
<organism evidence="7 8">
    <name type="scientific">Caerostris extrusa</name>
    <name type="common">Bark spider</name>
    <name type="synonym">Caerostris bankana</name>
    <dbReference type="NCBI Taxonomy" id="172846"/>
    <lineage>
        <taxon>Eukaryota</taxon>
        <taxon>Metazoa</taxon>
        <taxon>Ecdysozoa</taxon>
        <taxon>Arthropoda</taxon>
        <taxon>Chelicerata</taxon>
        <taxon>Arachnida</taxon>
        <taxon>Araneae</taxon>
        <taxon>Araneomorphae</taxon>
        <taxon>Entelegynae</taxon>
        <taxon>Araneoidea</taxon>
        <taxon>Araneidae</taxon>
        <taxon>Caerostris</taxon>
    </lineage>
</organism>
<dbReference type="GO" id="GO:0000978">
    <property type="term" value="F:RNA polymerase II cis-regulatory region sequence-specific DNA binding"/>
    <property type="evidence" value="ECO:0007669"/>
    <property type="project" value="TreeGrafter"/>
</dbReference>